<protein>
    <submittedName>
        <fullName evidence="1">Uncharacterized protein</fullName>
    </submittedName>
</protein>
<keyword evidence="2" id="KW-1185">Reference proteome</keyword>
<evidence type="ECO:0000313" key="2">
    <source>
        <dbReference type="Proteomes" id="UP000821865"/>
    </source>
</evidence>
<name>A0ACB8C2N4_DERSI</name>
<gene>
    <name evidence="1" type="ORF">HPB49_006966</name>
</gene>
<dbReference type="Proteomes" id="UP000821865">
    <property type="component" value="Chromosome 9"/>
</dbReference>
<reference evidence="1" key="1">
    <citation type="submission" date="2020-05" db="EMBL/GenBank/DDBJ databases">
        <title>Large-scale comparative analyses of tick genomes elucidate their genetic diversity and vector capacities.</title>
        <authorList>
            <person name="Jia N."/>
            <person name="Wang J."/>
            <person name="Shi W."/>
            <person name="Du L."/>
            <person name="Sun Y."/>
            <person name="Zhan W."/>
            <person name="Jiang J."/>
            <person name="Wang Q."/>
            <person name="Zhang B."/>
            <person name="Ji P."/>
            <person name="Sakyi L.B."/>
            <person name="Cui X."/>
            <person name="Yuan T."/>
            <person name="Jiang B."/>
            <person name="Yang W."/>
            <person name="Lam T.T.-Y."/>
            <person name="Chang Q."/>
            <person name="Ding S."/>
            <person name="Wang X."/>
            <person name="Zhu J."/>
            <person name="Ruan X."/>
            <person name="Zhao L."/>
            <person name="Wei J."/>
            <person name="Que T."/>
            <person name="Du C."/>
            <person name="Cheng J."/>
            <person name="Dai P."/>
            <person name="Han X."/>
            <person name="Huang E."/>
            <person name="Gao Y."/>
            <person name="Liu J."/>
            <person name="Shao H."/>
            <person name="Ye R."/>
            <person name="Li L."/>
            <person name="Wei W."/>
            <person name="Wang X."/>
            <person name="Wang C."/>
            <person name="Yang T."/>
            <person name="Huo Q."/>
            <person name="Li W."/>
            <person name="Guo W."/>
            <person name="Chen H."/>
            <person name="Zhou L."/>
            <person name="Ni X."/>
            <person name="Tian J."/>
            <person name="Zhou Y."/>
            <person name="Sheng Y."/>
            <person name="Liu T."/>
            <person name="Pan Y."/>
            <person name="Xia L."/>
            <person name="Li J."/>
            <person name="Zhao F."/>
            <person name="Cao W."/>
        </authorList>
    </citation>
    <scope>NUCLEOTIDE SEQUENCE</scope>
    <source>
        <strain evidence="1">Dsil-2018</strain>
    </source>
</reference>
<proteinExistence type="predicted"/>
<accession>A0ACB8C2N4</accession>
<dbReference type="EMBL" id="CM023478">
    <property type="protein sequence ID" value="KAH7933026.1"/>
    <property type="molecule type" value="Genomic_DNA"/>
</dbReference>
<evidence type="ECO:0000313" key="1">
    <source>
        <dbReference type="EMBL" id="KAH7933026.1"/>
    </source>
</evidence>
<sequence>MLESVQHRATRTLLTRLGCSREVHPRYEARLQRLGWQTLQHRRTVARVCLLCRSLGGSLDDSYIYSVVRYSKRTVKKKIEVVEWHRHNGKNVHATARHFSLDRKRIREWEKKYETLLQQNFGKTKLRRKLSNGAPVFSEEVDDALFEFLERERSAGRAVSNRLLSEEAVKIAHSLQLGNFLASSQYIKRWKQRFGVTMRQATNESQKTPEDFTEAAKAFRSAVNALRIRHDYTHFNISNMDQTMVRMDSPANRTNNVVGESTVRIANTGCARRGFTVALAACASGHKLPAFVILKEPSGRIPPKAFMSLRIPANVRVTASKNGWMTSDKLQEWLTRVWGPNSDDVRRLLVLDQAPIHKTQATKDALDERDTDVVYVPAGCTSLLQPADVFWNRPFKANLRRTWESFIRKEERTPKGNLRKPSRQDALDFVSEAWAAVTEETVARSFKGCGIANALDGSEDGQLHDQLCDIGAVAPELREGLQTECLGLVFASDSEDSFDGFESDSMNE</sequence>
<comment type="caution">
    <text evidence="1">The sequence shown here is derived from an EMBL/GenBank/DDBJ whole genome shotgun (WGS) entry which is preliminary data.</text>
</comment>
<organism evidence="1 2">
    <name type="scientific">Dermacentor silvarum</name>
    <name type="common">Tick</name>
    <dbReference type="NCBI Taxonomy" id="543639"/>
    <lineage>
        <taxon>Eukaryota</taxon>
        <taxon>Metazoa</taxon>
        <taxon>Ecdysozoa</taxon>
        <taxon>Arthropoda</taxon>
        <taxon>Chelicerata</taxon>
        <taxon>Arachnida</taxon>
        <taxon>Acari</taxon>
        <taxon>Parasitiformes</taxon>
        <taxon>Ixodida</taxon>
        <taxon>Ixodoidea</taxon>
        <taxon>Ixodidae</taxon>
        <taxon>Rhipicephalinae</taxon>
        <taxon>Dermacentor</taxon>
    </lineage>
</organism>